<evidence type="ECO:0000313" key="8">
    <source>
        <dbReference type="EMBL" id="SUZ85895.1"/>
    </source>
</evidence>
<feature type="region of interest" description="Disordered" evidence="5">
    <location>
        <begin position="197"/>
        <end position="244"/>
    </location>
</feature>
<gene>
    <name evidence="8" type="ORF">METZ01_LOCUS38749</name>
</gene>
<dbReference type="InterPro" id="IPR020930">
    <property type="entry name" value="Ribosomal_uL5_bac-type"/>
</dbReference>
<evidence type="ECO:0000256" key="2">
    <source>
        <dbReference type="ARBA" id="ARBA00022884"/>
    </source>
</evidence>
<dbReference type="Pfam" id="PF14693">
    <property type="entry name" value="Ribosomal_TL5_C"/>
    <property type="match status" value="1"/>
</dbReference>
<evidence type="ECO:0000259" key="7">
    <source>
        <dbReference type="Pfam" id="PF14693"/>
    </source>
</evidence>
<feature type="compositionally biased region" description="Acidic residues" evidence="5">
    <location>
        <begin position="197"/>
        <end position="221"/>
    </location>
</feature>
<dbReference type="AlphaFoldDB" id="A0A381R2C3"/>
<evidence type="ECO:0000256" key="5">
    <source>
        <dbReference type="SAM" id="MobiDB-lite"/>
    </source>
</evidence>
<dbReference type="Pfam" id="PF01386">
    <property type="entry name" value="Ribosomal_L25p"/>
    <property type="match status" value="1"/>
</dbReference>
<evidence type="ECO:0000256" key="4">
    <source>
        <dbReference type="ARBA" id="ARBA00023274"/>
    </source>
</evidence>
<dbReference type="GO" id="GO:0003735">
    <property type="term" value="F:structural constituent of ribosome"/>
    <property type="evidence" value="ECO:0007669"/>
    <property type="project" value="InterPro"/>
</dbReference>
<dbReference type="InterPro" id="IPR001021">
    <property type="entry name" value="Ribosomal_bL25_long"/>
</dbReference>
<dbReference type="CDD" id="cd00495">
    <property type="entry name" value="Ribosomal_L25_TL5_CTC"/>
    <property type="match status" value="1"/>
</dbReference>
<evidence type="ECO:0000256" key="1">
    <source>
        <dbReference type="ARBA" id="ARBA00022730"/>
    </source>
</evidence>
<dbReference type="PANTHER" id="PTHR33284">
    <property type="entry name" value="RIBOSOMAL PROTEIN L25/GLN-TRNA SYNTHETASE, ANTI-CODON-BINDING DOMAIN-CONTAINING PROTEIN"/>
    <property type="match status" value="1"/>
</dbReference>
<dbReference type="GO" id="GO:0008097">
    <property type="term" value="F:5S rRNA binding"/>
    <property type="evidence" value="ECO:0007669"/>
    <property type="project" value="InterPro"/>
</dbReference>
<dbReference type="GO" id="GO:0006412">
    <property type="term" value="P:translation"/>
    <property type="evidence" value="ECO:0007669"/>
    <property type="project" value="InterPro"/>
</dbReference>
<dbReference type="Gene3D" id="2.170.120.20">
    <property type="entry name" value="Ribosomal protein L25, beta domain"/>
    <property type="match status" value="1"/>
</dbReference>
<organism evidence="8">
    <name type="scientific">marine metagenome</name>
    <dbReference type="NCBI Taxonomy" id="408172"/>
    <lineage>
        <taxon>unclassified sequences</taxon>
        <taxon>metagenomes</taxon>
        <taxon>ecological metagenomes</taxon>
    </lineage>
</organism>
<feature type="compositionally biased region" description="Basic and acidic residues" evidence="5">
    <location>
        <begin position="235"/>
        <end position="244"/>
    </location>
</feature>
<dbReference type="NCBIfam" id="TIGR00731">
    <property type="entry name" value="bL25_bact_ctc"/>
    <property type="match status" value="1"/>
</dbReference>
<dbReference type="SUPFAM" id="SSF50715">
    <property type="entry name" value="Ribosomal protein L25-like"/>
    <property type="match status" value="1"/>
</dbReference>
<keyword evidence="3" id="KW-0689">Ribosomal protein</keyword>
<evidence type="ECO:0000259" key="6">
    <source>
        <dbReference type="Pfam" id="PF01386"/>
    </source>
</evidence>
<feature type="domain" description="Large ribosomal subunit protein bL25 L25" evidence="6">
    <location>
        <begin position="8"/>
        <end position="94"/>
    </location>
</feature>
<dbReference type="Gene3D" id="2.40.240.10">
    <property type="entry name" value="Ribosomal Protein L25, Chain P"/>
    <property type="match status" value="1"/>
</dbReference>
<name>A0A381R2C3_9ZZZZ</name>
<dbReference type="InterPro" id="IPR020057">
    <property type="entry name" value="Ribosomal_bL25_b-dom"/>
</dbReference>
<dbReference type="PANTHER" id="PTHR33284:SF1">
    <property type="entry name" value="RIBOSOMAL PROTEIN L25_GLN-TRNA SYNTHETASE, ANTI-CODON-BINDING DOMAIN-CONTAINING PROTEIN"/>
    <property type="match status" value="1"/>
</dbReference>
<dbReference type="InterPro" id="IPR037121">
    <property type="entry name" value="Ribosomal_bL25_C"/>
</dbReference>
<reference evidence="8" key="1">
    <citation type="submission" date="2018-05" db="EMBL/GenBank/DDBJ databases">
        <authorList>
            <person name="Lanie J.A."/>
            <person name="Ng W.-L."/>
            <person name="Kazmierczak K.M."/>
            <person name="Andrzejewski T.M."/>
            <person name="Davidsen T.M."/>
            <person name="Wayne K.J."/>
            <person name="Tettelin H."/>
            <person name="Glass J.I."/>
            <person name="Rusch D."/>
            <person name="Podicherti R."/>
            <person name="Tsui H.-C.T."/>
            <person name="Winkler M.E."/>
        </authorList>
    </citation>
    <scope>NUCLEOTIDE SEQUENCE</scope>
</reference>
<dbReference type="InterPro" id="IPR020056">
    <property type="entry name" value="Rbsml_bL25/Gln-tRNA_synth_N"/>
</dbReference>
<proteinExistence type="inferred from homology"/>
<keyword evidence="2" id="KW-0694">RNA-binding</keyword>
<dbReference type="NCBIfam" id="NF004130">
    <property type="entry name" value="PRK05618.1-5"/>
    <property type="match status" value="1"/>
</dbReference>
<dbReference type="InterPro" id="IPR029751">
    <property type="entry name" value="Ribosomal_L25_dom"/>
</dbReference>
<keyword evidence="1" id="KW-0699">rRNA-binding</keyword>
<protein>
    <submittedName>
        <fullName evidence="8">Uncharacterized protein</fullName>
    </submittedName>
</protein>
<dbReference type="HAMAP" id="MF_01334">
    <property type="entry name" value="Ribosomal_bL25_CTC"/>
    <property type="match status" value="1"/>
</dbReference>
<dbReference type="InterPro" id="IPR011035">
    <property type="entry name" value="Ribosomal_bL25/Gln-tRNA_synth"/>
</dbReference>
<dbReference type="NCBIfam" id="NF004612">
    <property type="entry name" value="PRK05943.1"/>
    <property type="match status" value="1"/>
</dbReference>
<dbReference type="GO" id="GO:0022625">
    <property type="term" value="C:cytosolic large ribosomal subunit"/>
    <property type="evidence" value="ECO:0007669"/>
    <property type="project" value="TreeGrafter"/>
</dbReference>
<dbReference type="EMBL" id="UINC01001656">
    <property type="protein sequence ID" value="SUZ85895.1"/>
    <property type="molecule type" value="Genomic_DNA"/>
</dbReference>
<accession>A0A381R2C3</accession>
<feature type="domain" description="Large ribosomal subunit protein bL25 beta" evidence="7">
    <location>
        <begin position="103"/>
        <end position="189"/>
    </location>
</feature>
<keyword evidence="4" id="KW-0687">Ribonucleoprotein</keyword>
<sequence>MAENIDLIAELRDDSGTSSSRRSRRSGMVPAIIYGAGKESIKLNIGHNQLLHKLSTPSFLTSILNIKVQDKEESVFIKDIQIHPSKKQIIHLDLQRVIADQAIRVTVPIHFTGEDLSDGVQLEGGTVTPLLNEIEVSCLPKDLPEYLEVSVGELKLDDLLFLSDIVLPEGVEILQLTQEEPNNEPIVAIRVLRIQEEEPEEVIEEGEEGEEGTETEQDEVSAEATTDSEGGTGKSDSEDHKDDS</sequence>
<evidence type="ECO:0000256" key="3">
    <source>
        <dbReference type="ARBA" id="ARBA00022980"/>
    </source>
</evidence>